<keyword evidence="2" id="KW-1185">Reference proteome</keyword>
<dbReference type="EMBL" id="DF820485">
    <property type="protein sequence ID" value="GAK30226.1"/>
    <property type="molecule type" value="Genomic_DNA"/>
</dbReference>
<dbReference type="AlphaFoldDB" id="A0A069CYT0"/>
<name>A0A069CYT0_WEIOS</name>
<accession>A0A069CYT0</accession>
<sequence>MTTAQMVKKLSELDSPILDVYQAFYDVAMIDTIPVEINEVTISKYDEQAFLDVGNAILLLKNRVNKLVELLNKNKLVDMNGDSVSGLDFWQPNRTGIYELKVEFENRINSIEATLEKINEIMILNGLMERK</sequence>
<reference evidence="2" key="1">
    <citation type="journal article" date="2014" name="Genome Announc.">
        <title>Draft genome sequence of Weissella oryzae SG25T, isolated from fermented rice grains.</title>
        <authorList>
            <person name="Tanizawa Y."/>
            <person name="Fujisawa T."/>
            <person name="Mochizuki T."/>
            <person name="Kaminuma E."/>
            <person name="Suzuki Y."/>
            <person name="Nakamura Y."/>
            <person name="Tohno M."/>
        </authorList>
    </citation>
    <scope>NUCLEOTIDE SEQUENCE [LARGE SCALE GENOMIC DNA]</scope>
    <source>
        <strain evidence="2">DSM 25784 / JCM 18191 / LMG 30913 / SG25</strain>
    </source>
</reference>
<dbReference type="OrthoDB" id="2146231at2"/>
<dbReference type="STRING" id="1329250.WOSG25_020210"/>
<organism evidence="1 2">
    <name type="scientific">Weissella oryzae (strain DSM 25784 / JCM 18191 / LMG 30913 / SG25)</name>
    <dbReference type="NCBI Taxonomy" id="1329250"/>
    <lineage>
        <taxon>Bacteria</taxon>
        <taxon>Bacillati</taxon>
        <taxon>Bacillota</taxon>
        <taxon>Bacilli</taxon>
        <taxon>Lactobacillales</taxon>
        <taxon>Lactobacillaceae</taxon>
        <taxon>Weissella</taxon>
    </lineage>
</organism>
<proteinExistence type="predicted"/>
<gene>
    <name evidence="1" type="ORF">WOSG25_020210</name>
</gene>
<protein>
    <submittedName>
        <fullName evidence="1">Uncharacterized protein</fullName>
    </submittedName>
</protein>
<evidence type="ECO:0000313" key="2">
    <source>
        <dbReference type="Proteomes" id="UP000030643"/>
    </source>
</evidence>
<evidence type="ECO:0000313" key="1">
    <source>
        <dbReference type="EMBL" id="GAK30226.1"/>
    </source>
</evidence>
<dbReference type="Proteomes" id="UP000030643">
    <property type="component" value="Unassembled WGS sequence"/>
</dbReference>